<keyword evidence="3" id="KW-1185">Reference proteome</keyword>
<protein>
    <submittedName>
        <fullName evidence="2">Uncharacterized protein</fullName>
    </submittedName>
</protein>
<reference evidence="2" key="1">
    <citation type="journal article" date="2020" name="Stud. Mycol.">
        <title>101 Dothideomycetes genomes: a test case for predicting lifestyles and emergence of pathogens.</title>
        <authorList>
            <person name="Haridas S."/>
            <person name="Albert R."/>
            <person name="Binder M."/>
            <person name="Bloem J."/>
            <person name="Labutti K."/>
            <person name="Salamov A."/>
            <person name="Andreopoulos B."/>
            <person name="Baker S."/>
            <person name="Barry K."/>
            <person name="Bills G."/>
            <person name="Bluhm B."/>
            <person name="Cannon C."/>
            <person name="Castanera R."/>
            <person name="Culley D."/>
            <person name="Daum C."/>
            <person name="Ezra D."/>
            <person name="Gonzalez J."/>
            <person name="Henrissat B."/>
            <person name="Kuo A."/>
            <person name="Liang C."/>
            <person name="Lipzen A."/>
            <person name="Lutzoni F."/>
            <person name="Magnuson J."/>
            <person name="Mondo S."/>
            <person name="Nolan M."/>
            <person name="Ohm R."/>
            <person name="Pangilinan J."/>
            <person name="Park H.-J."/>
            <person name="Ramirez L."/>
            <person name="Alfaro M."/>
            <person name="Sun H."/>
            <person name="Tritt A."/>
            <person name="Yoshinaga Y."/>
            <person name="Zwiers L.-H."/>
            <person name="Turgeon B."/>
            <person name="Goodwin S."/>
            <person name="Spatafora J."/>
            <person name="Crous P."/>
            <person name="Grigoriev I."/>
        </authorList>
    </citation>
    <scope>NUCLEOTIDE SEQUENCE</scope>
    <source>
        <strain evidence="2">CBS 123094</strain>
    </source>
</reference>
<evidence type="ECO:0000313" key="3">
    <source>
        <dbReference type="Proteomes" id="UP000799779"/>
    </source>
</evidence>
<proteinExistence type="predicted"/>
<dbReference type="Proteomes" id="UP000799779">
    <property type="component" value="Unassembled WGS sequence"/>
</dbReference>
<accession>A0A6A5W8G0</accession>
<dbReference type="AlphaFoldDB" id="A0A6A5W8G0"/>
<dbReference type="EMBL" id="ML977626">
    <property type="protein sequence ID" value="KAF1996391.1"/>
    <property type="molecule type" value="Genomic_DNA"/>
</dbReference>
<feature type="region of interest" description="Disordered" evidence="1">
    <location>
        <begin position="111"/>
        <end position="139"/>
    </location>
</feature>
<feature type="compositionally biased region" description="Basic and acidic residues" evidence="1">
    <location>
        <begin position="111"/>
        <end position="128"/>
    </location>
</feature>
<evidence type="ECO:0000256" key="1">
    <source>
        <dbReference type="SAM" id="MobiDB-lite"/>
    </source>
</evidence>
<organism evidence="2 3">
    <name type="scientific">Amniculicola lignicola CBS 123094</name>
    <dbReference type="NCBI Taxonomy" id="1392246"/>
    <lineage>
        <taxon>Eukaryota</taxon>
        <taxon>Fungi</taxon>
        <taxon>Dikarya</taxon>
        <taxon>Ascomycota</taxon>
        <taxon>Pezizomycotina</taxon>
        <taxon>Dothideomycetes</taxon>
        <taxon>Pleosporomycetidae</taxon>
        <taxon>Pleosporales</taxon>
        <taxon>Amniculicolaceae</taxon>
        <taxon>Amniculicola</taxon>
    </lineage>
</organism>
<gene>
    <name evidence="2" type="ORF">P154DRAFT_579986</name>
</gene>
<name>A0A6A5W8G0_9PLEO</name>
<sequence>MNASWGPQIQRQGQYIRVETHRPVENGEVEVQERSRYPERGFQTYVGYPTGQPTSVFLGSGYQEYGHTQEIAARCVIHEPALSGRSDDYNAREHRYAYEDRNGWYHSATEHSYRQARHDHSGNEESQRRTYRRHSSRKDREQVMEMLIGKSRISHSACQLLITVDNLHDQGMENLTAKLVYKSPHSSKAKVCLFDESGQEIGIAGKHHRKRTLDRERDLFNALRQKQIEMPSYEARNNPVHSGKYTHGKTSITVEMHDDDADNDAFERYPKEGKALSSKNFVNDSGLFKYLTDQIVGHVSERFPQYSTLRVVLLSAGSPRSYWIEIFDKNNNAVMQRGQVQSTKRLALLERIEALEIDCGGW</sequence>
<evidence type="ECO:0000313" key="2">
    <source>
        <dbReference type="EMBL" id="KAF1996391.1"/>
    </source>
</evidence>